<dbReference type="EMBL" id="JAWHQM010000044">
    <property type="protein sequence ID" value="KAK5634797.1"/>
    <property type="molecule type" value="Genomic_DNA"/>
</dbReference>
<evidence type="ECO:0000313" key="2">
    <source>
        <dbReference type="Proteomes" id="UP001305414"/>
    </source>
</evidence>
<gene>
    <name evidence="1" type="ORF">RRF57_010510</name>
</gene>
<sequence>MKNTLQMGINEEILLPIREVLHVYAKLMPDLETSATKWAHIATANRSRTCDGFDRSMRCAFSDGTILGIPKWLADEARSNQSGDSVKGAARYLDKLPKMVRD</sequence>
<comment type="caution">
    <text evidence="1">The sequence shown here is derived from an EMBL/GenBank/DDBJ whole genome shotgun (WGS) entry which is preliminary data.</text>
</comment>
<organism evidence="1 2">
    <name type="scientific">Xylaria bambusicola</name>
    <dbReference type="NCBI Taxonomy" id="326684"/>
    <lineage>
        <taxon>Eukaryota</taxon>
        <taxon>Fungi</taxon>
        <taxon>Dikarya</taxon>
        <taxon>Ascomycota</taxon>
        <taxon>Pezizomycotina</taxon>
        <taxon>Sordariomycetes</taxon>
        <taxon>Xylariomycetidae</taxon>
        <taxon>Xylariales</taxon>
        <taxon>Xylariaceae</taxon>
        <taxon>Xylaria</taxon>
    </lineage>
</organism>
<protein>
    <submittedName>
        <fullName evidence="1">Uncharacterized protein</fullName>
    </submittedName>
</protein>
<accession>A0AAN7USH7</accession>
<name>A0AAN7USH7_9PEZI</name>
<evidence type="ECO:0000313" key="1">
    <source>
        <dbReference type="EMBL" id="KAK5634797.1"/>
    </source>
</evidence>
<dbReference type="Proteomes" id="UP001305414">
    <property type="component" value="Unassembled WGS sequence"/>
</dbReference>
<keyword evidence="2" id="KW-1185">Reference proteome</keyword>
<reference evidence="1 2" key="1">
    <citation type="submission" date="2023-10" db="EMBL/GenBank/DDBJ databases">
        <title>Draft genome sequence of Xylaria bambusicola isolate GMP-LS, the root and basal stem rot pathogen of sugarcane in Indonesia.</title>
        <authorList>
            <person name="Selvaraj P."/>
            <person name="Muralishankar V."/>
            <person name="Muruganantham S."/>
            <person name="Sp S."/>
            <person name="Haryani S."/>
            <person name="Lau K.J.X."/>
            <person name="Naqvi N.I."/>
        </authorList>
    </citation>
    <scope>NUCLEOTIDE SEQUENCE [LARGE SCALE GENOMIC DNA]</scope>
    <source>
        <strain evidence="1">GMP-LS</strain>
    </source>
</reference>
<dbReference type="AlphaFoldDB" id="A0AAN7USH7"/>
<proteinExistence type="predicted"/>